<dbReference type="AlphaFoldDB" id="A0A2U1NA10"/>
<keyword evidence="2" id="KW-1185">Reference proteome</keyword>
<dbReference type="EMBL" id="PKPP01003260">
    <property type="protein sequence ID" value="PWA70339.1"/>
    <property type="molecule type" value="Genomic_DNA"/>
</dbReference>
<protein>
    <submittedName>
        <fullName evidence="1">SAM-dependent methyltransferase gamma-tocopherol (GTMT)-type</fullName>
    </submittedName>
</protein>
<reference evidence="1 2" key="1">
    <citation type="journal article" date="2018" name="Mol. Plant">
        <title>The genome of Artemisia annua provides insight into the evolution of Asteraceae family and artemisinin biosynthesis.</title>
        <authorList>
            <person name="Shen Q."/>
            <person name="Zhang L."/>
            <person name="Liao Z."/>
            <person name="Wang S."/>
            <person name="Yan T."/>
            <person name="Shi P."/>
            <person name="Liu M."/>
            <person name="Fu X."/>
            <person name="Pan Q."/>
            <person name="Wang Y."/>
            <person name="Lv Z."/>
            <person name="Lu X."/>
            <person name="Zhang F."/>
            <person name="Jiang W."/>
            <person name="Ma Y."/>
            <person name="Chen M."/>
            <person name="Hao X."/>
            <person name="Li L."/>
            <person name="Tang Y."/>
            <person name="Lv G."/>
            <person name="Zhou Y."/>
            <person name="Sun X."/>
            <person name="Brodelius P.E."/>
            <person name="Rose J.K.C."/>
            <person name="Tang K."/>
        </authorList>
    </citation>
    <scope>NUCLEOTIDE SEQUENCE [LARGE SCALE GENOMIC DNA]</scope>
    <source>
        <strain evidence="2">cv. Huhao1</strain>
        <tissue evidence="1">Leaf</tissue>
    </source>
</reference>
<keyword evidence="1" id="KW-0489">Methyltransferase</keyword>
<keyword evidence="1" id="KW-0808">Transferase</keyword>
<proteinExistence type="predicted"/>
<dbReference type="Proteomes" id="UP000245207">
    <property type="component" value="Unassembled WGS sequence"/>
</dbReference>
<dbReference type="GO" id="GO:0008168">
    <property type="term" value="F:methyltransferase activity"/>
    <property type="evidence" value="ECO:0007669"/>
    <property type="project" value="UniProtKB-KW"/>
</dbReference>
<dbReference type="STRING" id="35608.A0A2U1NA10"/>
<sequence>MVSNGEKRVVKGCVKFLYRNGRLKGWRLLNGGFVWFGGTRWNNEEGKTWTGYHADMHVVEIRNATESENFSQHQQIWLPTCIFVLVCNHVGRGPIILDFGVGVARAYAESPSTTIIARPDMKSADWSGNMAPFWPAMTKTALSWKGITS</sequence>
<evidence type="ECO:0000313" key="1">
    <source>
        <dbReference type="EMBL" id="PWA70339.1"/>
    </source>
</evidence>
<name>A0A2U1NA10_ARTAN</name>
<organism evidence="1 2">
    <name type="scientific">Artemisia annua</name>
    <name type="common">Sweet wormwood</name>
    <dbReference type="NCBI Taxonomy" id="35608"/>
    <lineage>
        <taxon>Eukaryota</taxon>
        <taxon>Viridiplantae</taxon>
        <taxon>Streptophyta</taxon>
        <taxon>Embryophyta</taxon>
        <taxon>Tracheophyta</taxon>
        <taxon>Spermatophyta</taxon>
        <taxon>Magnoliopsida</taxon>
        <taxon>eudicotyledons</taxon>
        <taxon>Gunneridae</taxon>
        <taxon>Pentapetalae</taxon>
        <taxon>asterids</taxon>
        <taxon>campanulids</taxon>
        <taxon>Asterales</taxon>
        <taxon>Asteraceae</taxon>
        <taxon>Asteroideae</taxon>
        <taxon>Anthemideae</taxon>
        <taxon>Artemisiinae</taxon>
        <taxon>Artemisia</taxon>
    </lineage>
</organism>
<dbReference type="GO" id="GO:0032259">
    <property type="term" value="P:methylation"/>
    <property type="evidence" value="ECO:0007669"/>
    <property type="project" value="UniProtKB-KW"/>
</dbReference>
<comment type="caution">
    <text evidence="1">The sequence shown here is derived from an EMBL/GenBank/DDBJ whole genome shotgun (WGS) entry which is preliminary data.</text>
</comment>
<accession>A0A2U1NA10</accession>
<gene>
    <name evidence="1" type="ORF">CTI12_AA289190</name>
</gene>
<evidence type="ECO:0000313" key="2">
    <source>
        <dbReference type="Proteomes" id="UP000245207"/>
    </source>
</evidence>